<accession>A0AAN0RKH5</accession>
<evidence type="ECO:0000256" key="6">
    <source>
        <dbReference type="ARBA" id="ARBA00067087"/>
    </source>
</evidence>
<dbReference type="GO" id="GO:0000287">
    <property type="term" value="F:magnesium ion binding"/>
    <property type="evidence" value="ECO:0007669"/>
    <property type="project" value="TreeGrafter"/>
</dbReference>
<proteinExistence type="inferred from homology"/>
<dbReference type="InterPro" id="IPR036849">
    <property type="entry name" value="Enolase-like_C_sf"/>
</dbReference>
<dbReference type="SFLD" id="SFLDG00179">
    <property type="entry name" value="mandelate_racemase"/>
    <property type="match status" value="1"/>
</dbReference>
<dbReference type="KEGG" id="ptp:RCA23_c23460"/>
<dbReference type="SMART" id="SM00922">
    <property type="entry name" value="MR_MLE"/>
    <property type="match status" value="1"/>
</dbReference>
<comment type="similarity">
    <text evidence="4">Belongs to the mandelate racemase/muconate lactonizing enzyme family. RhamD subfamily.</text>
</comment>
<comment type="cofactor">
    <cofactor evidence="1">
        <name>Mg(2+)</name>
        <dbReference type="ChEBI" id="CHEBI:18420"/>
    </cofactor>
</comment>
<dbReference type="Proteomes" id="UP000028680">
    <property type="component" value="Chromosome"/>
</dbReference>
<evidence type="ECO:0000256" key="1">
    <source>
        <dbReference type="ARBA" id="ARBA00001946"/>
    </source>
</evidence>
<dbReference type="InterPro" id="IPR046945">
    <property type="entry name" value="RHMD-like"/>
</dbReference>
<keyword evidence="10" id="KW-1185">Reference proteome</keyword>
<evidence type="ECO:0000256" key="4">
    <source>
        <dbReference type="ARBA" id="ARBA00061339"/>
    </source>
</evidence>
<dbReference type="InterPro" id="IPR013342">
    <property type="entry name" value="Mandelate_racemase_C"/>
</dbReference>
<feature type="domain" description="Mandelate racemase/muconate lactonizing enzyme C-terminal" evidence="8">
    <location>
        <begin position="162"/>
        <end position="265"/>
    </location>
</feature>
<evidence type="ECO:0000256" key="2">
    <source>
        <dbReference type="ARBA" id="ARBA00022723"/>
    </source>
</evidence>
<dbReference type="SUPFAM" id="SSF51604">
    <property type="entry name" value="Enolase C-terminal domain-like"/>
    <property type="match status" value="1"/>
</dbReference>
<dbReference type="Gene3D" id="3.20.20.120">
    <property type="entry name" value="Enolase-like C-terminal domain"/>
    <property type="match status" value="1"/>
</dbReference>
<dbReference type="AlphaFoldDB" id="A0AAN0RKH5"/>
<keyword evidence="2" id="KW-0479">Metal-binding</keyword>
<evidence type="ECO:0000256" key="7">
    <source>
        <dbReference type="ARBA" id="ARBA00074351"/>
    </source>
</evidence>
<comment type="subunit">
    <text evidence="5">Homooctamer; tetramer of dimers.</text>
</comment>
<evidence type="ECO:0000256" key="3">
    <source>
        <dbReference type="ARBA" id="ARBA00022842"/>
    </source>
</evidence>
<gene>
    <name evidence="9" type="primary">rhmD</name>
    <name evidence="9" type="ORF">RCA23_c23460</name>
</gene>
<evidence type="ECO:0000256" key="5">
    <source>
        <dbReference type="ARBA" id="ARBA00063011"/>
    </source>
</evidence>
<reference evidence="9 10" key="1">
    <citation type="journal article" date="2014" name="ISME J.">
        <title>Adaptation of an abundant Roseobacter RCA organism to pelagic systems revealed by genomic and transcriptomic analyses.</title>
        <authorList>
            <person name="Voget S."/>
            <person name="Wemheuer B."/>
            <person name="Brinkhoff T."/>
            <person name="Vollmers J."/>
            <person name="Dietrich S."/>
            <person name="Giebel H.A."/>
            <person name="Beardsley C."/>
            <person name="Sardemann C."/>
            <person name="Bakenhus I."/>
            <person name="Billerbeck S."/>
            <person name="Daniel R."/>
            <person name="Simon M."/>
        </authorList>
    </citation>
    <scope>NUCLEOTIDE SEQUENCE [LARGE SCALE GENOMIC DNA]</scope>
    <source>
        <strain evidence="9 10">RCA23</strain>
    </source>
</reference>
<dbReference type="SFLD" id="SFLDS00001">
    <property type="entry name" value="Enolase"/>
    <property type="match status" value="1"/>
</dbReference>
<dbReference type="Pfam" id="PF02746">
    <property type="entry name" value="MR_MLE_N"/>
    <property type="match status" value="1"/>
</dbReference>
<dbReference type="Pfam" id="PF13378">
    <property type="entry name" value="MR_MLE_C"/>
    <property type="match status" value="1"/>
</dbReference>
<evidence type="ECO:0000313" key="9">
    <source>
        <dbReference type="EMBL" id="AII87869.1"/>
    </source>
</evidence>
<dbReference type="Gene3D" id="3.30.390.10">
    <property type="entry name" value="Enolase-like, N-terminal domain"/>
    <property type="match status" value="1"/>
</dbReference>
<name>A0AAN0RKH5_9RHOB</name>
<protein>
    <recommendedName>
        <fullName evidence="7">L-rhamnonate dehydratase</fullName>
        <ecNumber evidence="6">4.2.1.90</ecNumber>
    </recommendedName>
</protein>
<dbReference type="RefSeq" id="WP_052377162.1">
    <property type="nucleotide sequence ID" value="NZ_CP003984.1"/>
</dbReference>
<keyword evidence="9" id="KW-0456">Lyase</keyword>
<dbReference type="InterPro" id="IPR013341">
    <property type="entry name" value="Mandelate_racemase_N_dom"/>
</dbReference>
<sequence>MKIARVKVTPVDTSFWGDFAARQDELKLVTPMARYPEYRHPLSSWFPNDSMCVVEIETEDGLVGTGWCEDYCRTSSSIIDQHLNRFLIGSDPLNRNMLWDQMYRSTMPYGRKGPALHAISGIDIALWDLAGKHLGQPVHQLLGGRTRGSIPIYASGLHFTNEDEFTREAAGYVSRGFKAMKMRFLHGPVDGREGMNRNIEIVELLRSTVGDDIDIMADAYMGWDLEYALQMCHALGPFNLKWVEEPLMPDQIRDYAALRRASPVPIAAGEHETTRYGFAQLIEAEALDIIQFDIGRVGGFSEAQHVCTLAQAAGLSVYPHAYGLPTLHLAASDNTIGMVEYFPVPAYEEHEETPLFDGAAIPLNGEITLSDDPGLGVSLALPGFTPIR</sequence>
<dbReference type="InterPro" id="IPR018110">
    <property type="entry name" value="Mandel_Rmase/mucon_lact_enz_CS"/>
</dbReference>
<dbReference type="GO" id="GO:0009063">
    <property type="term" value="P:amino acid catabolic process"/>
    <property type="evidence" value="ECO:0007669"/>
    <property type="project" value="InterPro"/>
</dbReference>
<evidence type="ECO:0000313" key="10">
    <source>
        <dbReference type="Proteomes" id="UP000028680"/>
    </source>
</evidence>
<evidence type="ECO:0000259" key="8">
    <source>
        <dbReference type="SMART" id="SM00922"/>
    </source>
</evidence>
<dbReference type="InterPro" id="IPR029065">
    <property type="entry name" value="Enolase_C-like"/>
</dbReference>
<dbReference type="PANTHER" id="PTHR13794:SF58">
    <property type="entry name" value="MITOCHONDRIAL ENOLASE SUPERFAMILY MEMBER 1"/>
    <property type="match status" value="1"/>
</dbReference>
<dbReference type="InterPro" id="IPR029017">
    <property type="entry name" value="Enolase-like_N"/>
</dbReference>
<dbReference type="GO" id="GO:0050032">
    <property type="term" value="F:L-rhamnonate dehydratase activity"/>
    <property type="evidence" value="ECO:0007669"/>
    <property type="project" value="UniProtKB-EC"/>
</dbReference>
<keyword evidence="3" id="KW-0460">Magnesium</keyword>
<dbReference type="PROSITE" id="PS00908">
    <property type="entry name" value="MR_MLE_1"/>
    <property type="match status" value="1"/>
</dbReference>
<dbReference type="SUPFAM" id="SSF54826">
    <property type="entry name" value="Enolase N-terminal domain-like"/>
    <property type="match status" value="1"/>
</dbReference>
<dbReference type="PANTHER" id="PTHR13794">
    <property type="entry name" value="ENOLASE SUPERFAMILY, MANDELATE RACEMASE"/>
    <property type="match status" value="1"/>
</dbReference>
<dbReference type="GO" id="GO:0016052">
    <property type="term" value="P:carbohydrate catabolic process"/>
    <property type="evidence" value="ECO:0007669"/>
    <property type="project" value="TreeGrafter"/>
</dbReference>
<dbReference type="EMBL" id="CP003984">
    <property type="protein sequence ID" value="AII87869.1"/>
    <property type="molecule type" value="Genomic_DNA"/>
</dbReference>
<dbReference type="FunFam" id="3.20.20.120:FF:000005">
    <property type="entry name" value="Putative L-rhamnonate dehydratase"/>
    <property type="match status" value="1"/>
</dbReference>
<dbReference type="EC" id="4.2.1.90" evidence="6"/>
<organism evidence="9 10">
    <name type="scientific">Planktomarina temperata RCA23</name>
    <dbReference type="NCBI Taxonomy" id="666509"/>
    <lineage>
        <taxon>Bacteria</taxon>
        <taxon>Pseudomonadati</taxon>
        <taxon>Pseudomonadota</taxon>
        <taxon>Alphaproteobacteria</taxon>
        <taxon>Rhodobacterales</taxon>
        <taxon>Paracoccaceae</taxon>
        <taxon>Planktomarina</taxon>
    </lineage>
</organism>